<keyword evidence="2" id="KW-1185">Reference proteome</keyword>
<reference evidence="2" key="2">
    <citation type="submission" date="2015-01" db="EMBL/GenBank/DDBJ databases">
        <title>Evolutionary Origins and Diversification of the Mycorrhizal Mutualists.</title>
        <authorList>
            <consortium name="DOE Joint Genome Institute"/>
            <consortium name="Mycorrhizal Genomics Consortium"/>
            <person name="Kohler A."/>
            <person name="Kuo A."/>
            <person name="Nagy L.G."/>
            <person name="Floudas D."/>
            <person name="Copeland A."/>
            <person name="Barry K.W."/>
            <person name="Cichocki N."/>
            <person name="Veneault-Fourrey C."/>
            <person name="LaButti K."/>
            <person name="Lindquist E.A."/>
            <person name="Lipzen A."/>
            <person name="Lundell T."/>
            <person name="Morin E."/>
            <person name="Murat C."/>
            <person name="Riley R."/>
            <person name="Ohm R."/>
            <person name="Sun H."/>
            <person name="Tunlid A."/>
            <person name="Henrissat B."/>
            <person name="Grigoriev I.V."/>
            <person name="Hibbett D.S."/>
            <person name="Martin F."/>
        </authorList>
    </citation>
    <scope>NUCLEOTIDE SEQUENCE [LARGE SCALE GENOMIC DNA]</scope>
    <source>
        <strain evidence="2">Marx 270</strain>
    </source>
</reference>
<dbReference type="HOGENOM" id="CLU_2122061_0_0_1"/>
<dbReference type="InParanoid" id="A0A0C3NS21"/>
<organism evidence="1 2">
    <name type="scientific">Pisolithus tinctorius Marx 270</name>
    <dbReference type="NCBI Taxonomy" id="870435"/>
    <lineage>
        <taxon>Eukaryota</taxon>
        <taxon>Fungi</taxon>
        <taxon>Dikarya</taxon>
        <taxon>Basidiomycota</taxon>
        <taxon>Agaricomycotina</taxon>
        <taxon>Agaricomycetes</taxon>
        <taxon>Agaricomycetidae</taxon>
        <taxon>Boletales</taxon>
        <taxon>Sclerodermatineae</taxon>
        <taxon>Pisolithaceae</taxon>
        <taxon>Pisolithus</taxon>
    </lineage>
</organism>
<protein>
    <submittedName>
        <fullName evidence="1">Uncharacterized protein</fullName>
    </submittedName>
</protein>
<proteinExistence type="predicted"/>
<name>A0A0C3NS21_PISTI</name>
<evidence type="ECO:0000313" key="1">
    <source>
        <dbReference type="EMBL" id="KIO03655.1"/>
    </source>
</evidence>
<dbReference type="AlphaFoldDB" id="A0A0C3NS21"/>
<evidence type="ECO:0000313" key="2">
    <source>
        <dbReference type="Proteomes" id="UP000054217"/>
    </source>
</evidence>
<accession>A0A0C3NS21</accession>
<sequence>MMATNTRGEVSVGNVEAALDLRLASVLLFLAELCRAPFVTRLSPDEQQKVARELESISQTLSVGLLKPIGDTFMYGHLVRARSGTGPSSGIEYDRSALYLRSFSSPRLERYIKT</sequence>
<gene>
    <name evidence="1" type="ORF">M404DRAFT_612888</name>
</gene>
<dbReference type="EMBL" id="KN831975">
    <property type="protein sequence ID" value="KIO03655.1"/>
    <property type="molecule type" value="Genomic_DNA"/>
</dbReference>
<reference evidence="1 2" key="1">
    <citation type="submission" date="2014-04" db="EMBL/GenBank/DDBJ databases">
        <authorList>
            <consortium name="DOE Joint Genome Institute"/>
            <person name="Kuo A."/>
            <person name="Kohler A."/>
            <person name="Costa M.D."/>
            <person name="Nagy L.G."/>
            <person name="Floudas D."/>
            <person name="Copeland A."/>
            <person name="Barry K.W."/>
            <person name="Cichocki N."/>
            <person name="Veneault-Fourrey C."/>
            <person name="LaButti K."/>
            <person name="Lindquist E.A."/>
            <person name="Lipzen A."/>
            <person name="Lundell T."/>
            <person name="Morin E."/>
            <person name="Murat C."/>
            <person name="Sun H."/>
            <person name="Tunlid A."/>
            <person name="Henrissat B."/>
            <person name="Grigoriev I.V."/>
            <person name="Hibbett D.S."/>
            <person name="Martin F."/>
            <person name="Nordberg H.P."/>
            <person name="Cantor M.N."/>
            <person name="Hua S.X."/>
        </authorList>
    </citation>
    <scope>NUCLEOTIDE SEQUENCE [LARGE SCALE GENOMIC DNA]</scope>
    <source>
        <strain evidence="1 2">Marx 270</strain>
    </source>
</reference>
<dbReference type="Proteomes" id="UP000054217">
    <property type="component" value="Unassembled WGS sequence"/>
</dbReference>